<evidence type="ECO:0000256" key="1">
    <source>
        <dbReference type="SAM" id="Phobius"/>
    </source>
</evidence>
<evidence type="ECO:0000313" key="3">
    <source>
        <dbReference type="Proteomes" id="UP000292052"/>
    </source>
</evidence>
<keyword evidence="1" id="KW-0472">Membrane</keyword>
<name>A0A482W050_ASBVE</name>
<keyword evidence="1" id="KW-1133">Transmembrane helix</keyword>
<dbReference type="EMBL" id="QDEB01042639">
    <property type="protein sequence ID" value="RZC38521.1"/>
    <property type="molecule type" value="Genomic_DNA"/>
</dbReference>
<keyword evidence="3" id="KW-1185">Reference proteome</keyword>
<reference evidence="2 3" key="1">
    <citation type="submission" date="2017-03" db="EMBL/GenBank/DDBJ databases">
        <title>Genome of the blue death feigning beetle - Asbolus verrucosus.</title>
        <authorList>
            <person name="Rider S.D."/>
        </authorList>
    </citation>
    <scope>NUCLEOTIDE SEQUENCE [LARGE SCALE GENOMIC DNA]</scope>
    <source>
        <strain evidence="2">Butters</strain>
        <tissue evidence="2">Head and leg muscle</tissue>
    </source>
</reference>
<evidence type="ECO:0008006" key="4">
    <source>
        <dbReference type="Google" id="ProtNLM"/>
    </source>
</evidence>
<evidence type="ECO:0000313" key="2">
    <source>
        <dbReference type="EMBL" id="RZC38521.1"/>
    </source>
</evidence>
<keyword evidence="1" id="KW-0812">Transmembrane</keyword>
<protein>
    <recommendedName>
        <fullName evidence="4">7tm 6 domain containing protein</fullName>
    </recommendedName>
</protein>
<dbReference type="AlphaFoldDB" id="A0A482W050"/>
<proteinExistence type="predicted"/>
<comment type="caution">
    <text evidence="2">The sequence shown here is derived from an EMBL/GenBank/DDBJ whole genome shotgun (WGS) entry which is preliminary data.</text>
</comment>
<feature type="transmembrane region" description="Helical" evidence="1">
    <location>
        <begin position="27"/>
        <end position="48"/>
    </location>
</feature>
<dbReference type="OrthoDB" id="10532319at2759"/>
<feature type="transmembrane region" description="Helical" evidence="1">
    <location>
        <begin position="162"/>
        <end position="184"/>
    </location>
</feature>
<sequence length="221" mass="26035">MYPYYKRPVDVLLKLFNFIGLNPLKKLSVSLIVFDSVLLFTILTLVCMQFTHNEMTIQIFADTLESLLTISQMTVKFVTLAVKRSEIESIIRQIGKFWNLNQFELNFRNWCLKQFGKVEFLVKILLTFYLGAEALFSIIPIISNRLVIICYIPEFIPRLLFVIFNNIIYVNLGCSVIAFDVFLLNQKIRMLKFEKVKTKIDEKTCLAEMKIVIEYHNFLYR</sequence>
<accession>A0A482W050</accession>
<gene>
    <name evidence="2" type="ORF">BDFB_009789</name>
</gene>
<dbReference type="Proteomes" id="UP000292052">
    <property type="component" value="Unassembled WGS sequence"/>
</dbReference>
<organism evidence="2 3">
    <name type="scientific">Asbolus verrucosus</name>
    <name type="common">Desert ironclad beetle</name>
    <dbReference type="NCBI Taxonomy" id="1661398"/>
    <lineage>
        <taxon>Eukaryota</taxon>
        <taxon>Metazoa</taxon>
        <taxon>Ecdysozoa</taxon>
        <taxon>Arthropoda</taxon>
        <taxon>Hexapoda</taxon>
        <taxon>Insecta</taxon>
        <taxon>Pterygota</taxon>
        <taxon>Neoptera</taxon>
        <taxon>Endopterygota</taxon>
        <taxon>Coleoptera</taxon>
        <taxon>Polyphaga</taxon>
        <taxon>Cucujiformia</taxon>
        <taxon>Tenebrionidae</taxon>
        <taxon>Pimeliinae</taxon>
        <taxon>Asbolus</taxon>
    </lineage>
</organism>
<feature type="transmembrane region" description="Helical" evidence="1">
    <location>
        <begin position="120"/>
        <end position="142"/>
    </location>
</feature>